<dbReference type="AlphaFoldDB" id="A0A2S2R3H6"/>
<dbReference type="GO" id="GO:0004081">
    <property type="term" value="F:bis(5'-nucleosyl)-tetraphosphatase (asymmetrical) activity"/>
    <property type="evidence" value="ECO:0007669"/>
    <property type="project" value="TreeGrafter"/>
</dbReference>
<evidence type="ECO:0000256" key="4">
    <source>
        <dbReference type="ARBA" id="ARBA00022801"/>
    </source>
</evidence>
<dbReference type="PANTHER" id="PTHR21340:SF0">
    <property type="entry name" value="BIS(5'-NUCLEOSYL)-TETRAPHOSPHATASE [ASYMMETRICAL]"/>
    <property type="match status" value="1"/>
</dbReference>
<dbReference type="EMBL" id="GGMS01015404">
    <property type="protein sequence ID" value="MBY84607.1"/>
    <property type="molecule type" value="Transcribed_RNA"/>
</dbReference>
<dbReference type="RefSeq" id="XP_025416529.1">
    <property type="nucleotide sequence ID" value="XM_025560744.1"/>
</dbReference>
<dbReference type="InterPro" id="IPR015797">
    <property type="entry name" value="NUDIX_hydrolase-like_dom_sf"/>
</dbReference>
<evidence type="ECO:0000256" key="3">
    <source>
        <dbReference type="ARBA" id="ARBA00022741"/>
    </source>
</evidence>
<dbReference type="InterPro" id="IPR003565">
    <property type="entry name" value="Tetra_PHTase"/>
</dbReference>
<keyword evidence="8" id="KW-1185">Reference proteome</keyword>
<evidence type="ECO:0000256" key="2">
    <source>
        <dbReference type="ARBA" id="ARBA00018911"/>
    </source>
</evidence>
<dbReference type="PROSITE" id="PS51462">
    <property type="entry name" value="NUDIX"/>
    <property type="match status" value="1"/>
</dbReference>
<keyword evidence="4" id="KW-0378">Hydrolase</keyword>
<dbReference type="Pfam" id="PF00293">
    <property type="entry name" value="NUDIX"/>
    <property type="match status" value="1"/>
</dbReference>
<proteinExistence type="inferred from homology"/>
<comment type="similarity">
    <text evidence="1">Belongs to the Nudix hydrolase family.</text>
</comment>
<reference evidence="9" key="2">
    <citation type="submission" date="2025-04" db="UniProtKB">
        <authorList>
            <consortium name="RefSeq"/>
        </authorList>
    </citation>
    <scope>IDENTIFICATION</scope>
    <source>
        <tissue evidence="9">Whole body</tissue>
    </source>
</reference>
<dbReference type="GO" id="GO:0006167">
    <property type="term" value="P:AMP biosynthetic process"/>
    <property type="evidence" value="ECO:0007669"/>
    <property type="project" value="TreeGrafter"/>
</dbReference>
<dbReference type="CDD" id="cd03428">
    <property type="entry name" value="NUDIX_Ap4A_Nudt2"/>
    <property type="match status" value="1"/>
</dbReference>
<dbReference type="SUPFAM" id="SSF55811">
    <property type="entry name" value="Nudix"/>
    <property type="match status" value="1"/>
</dbReference>
<reference evidence="7" key="1">
    <citation type="submission" date="2018-04" db="EMBL/GenBank/DDBJ databases">
        <title>Transcriptome assembly of Sipha flava.</title>
        <authorList>
            <person name="Scully E.D."/>
            <person name="Geib S.M."/>
            <person name="Palmer N.A."/>
            <person name="Koch K."/>
            <person name="Bradshaw J."/>
            <person name="Heng-Moss T."/>
            <person name="Sarath G."/>
        </authorList>
    </citation>
    <scope>NUCLEOTIDE SEQUENCE</scope>
</reference>
<name>A0A2S2R3H6_9HEMI</name>
<dbReference type="InterPro" id="IPR051325">
    <property type="entry name" value="Nudix_hydrolase_domain"/>
</dbReference>
<evidence type="ECO:0000313" key="9">
    <source>
        <dbReference type="RefSeq" id="XP_025416529.1"/>
    </source>
</evidence>
<accession>A0A2S2R3H6</accession>
<evidence type="ECO:0000313" key="8">
    <source>
        <dbReference type="Proteomes" id="UP000694846"/>
    </source>
</evidence>
<dbReference type="Proteomes" id="UP000694846">
    <property type="component" value="Unplaced"/>
</dbReference>
<organism evidence="7">
    <name type="scientific">Sipha flava</name>
    <name type="common">yellow sugarcane aphid</name>
    <dbReference type="NCBI Taxonomy" id="143950"/>
    <lineage>
        <taxon>Eukaryota</taxon>
        <taxon>Metazoa</taxon>
        <taxon>Ecdysozoa</taxon>
        <taxon>Arthropoda</taxon>
        <taxon>Hexapoda</taxon>
        <taxon>Insecta</taxon>
        <taxon>Pterygota</taxon>
        <taxon>Neoptera</taxon>
        <taxon>Paraneoptera</taxon>
        <taxon>Hemiptera</taxon>
        <taxon>Sternorrhyncha</taxon>
        <taxon>Aphidomorpha</taxon>
        <taxon>Aphidoidea</taxon>
        <taxon>Aphididae</taxon>
        <taxon>Sipha</taxon>
    </lineage>
</organism>
<dbReference type="PANTHER" id="PTHR21340">
    <property type="entry name" value="DIADENOSINE 5,5-P1,P4-TETRAPHOSPHATE PYROPHOSPHOHYDROLASE MUTT"/>
    <property type="match status" value="1"/>
</dbReference>
<evidence type="ECO:0000256" key="5">
    <source>
        <dbReference type="ARBA" id="ARBA00032644"/>
    </source>
</evidence>
<protein>
    <recommendedName>
        <fullName evidence="2">Bis(5'-nucleosyl)-tetraphosphatase [asymmetrical]</fullName>
    </recommendedName>
    <alternativeName>
        <fullName evidence="5">Diadenosine 5',5'''-P1,P4-tetraphosphate asymmetrical hydrolase</fullName>
    </alternativeName>
</protein>
<evidence type="ECO:0000256" key="1">
    <source>
        <dbReference type="ARBA" id="ARBA00005582"/>
    </source>
</evidence>
<dbReference type="GO" id="GO:0006754">
    <property type="term" value="P:ATP biosynthetic process"/>
    <property type="evidence" value="ECO:0007669"/>
    <property type="project" value="TreeGrafter"/>
</dbReference>
<dbReference type="OrthoDB" id="276276at2759"/>
<dbReference type="PROSITE" id="PS00893">
    <property type="entry name" value="NUDIX_BOX"/>
    <property type="match status" value="1"/>
</dbReference>
<dbReference type="InterPro" id="IPR000086">
    <property type="entry name" value="NUDIX_hydrolase_dom"/>
</dbReference>
<keyword evidence="3" id="KW-0547">Nucleotide-binding</keyword>
<dbReference type="Gene3D" id="3.90.79.10">
    <property type="entry name" value="Nucleoside Triphosphate Pyrophosphohydrolase"/>
    <property type="match status" value="1"/>
</dbReference>
<gene>
    <name evidence="7" type="primary">NUDT2</name>
    <name evidence="9" type="synonym">LOC112687799</name>
    <name evidence="7" type="ORF">g.135851</name>
</gene>
<feature type="domain" description="Nudix hydrolase" evidence="6">
    <location>
        <begin position="2"/>
        <end position="137"/>
    </location>
</feature>
<evidence type="ECO:0000313" key="7">
    <source>
        <dbReference type="EMBL" id="MBY84607.1"/>
    </source>
</evidence>
<dbReference type="GO" id="GO:0000166">
    <property type="term" value="F:nucleotide binding"/>
    <property type="evidence" value="ECO:0007669"/>
    <property type="project" value="UniProtKB-KW"/>
</dbReference>
<dbReference type="PRINTS" id="PR01405">
    <property type="entry name" value="TETRPHPHTASE"/>
</dbReference>
<sequence length="145" mass="16901">MALRKAAGFVIYRKNCNNVNEYLLMQASYDNYHWTPPKGHLEENELNIDAAIRETEEEAGIKARDLNIHHDFEKVLTYAPKNKPFTKQVTYWLACLVNPDTPIILSHEHKDFKWLPLTQAKEKAAFPELQKLLDECENYLIKTNA</sequence>
<evidence type="ECO:0000259" key="6">
    <source>
        <dbReference type="PROSITE" id="PS51462"/>
    </source>
</evidence>
<dbReference type="InterPro" id="IPR020084">
    <property type="entry name" value="NUDIX_hydrolase_CS"/>
</dbReference>